<name>A0ABW8RBR6_9BACI</name>
<sequence length="205" mass="24029">MMRKFKFFLDFEKEEKWLNQMAAEGYQLVGKSMGYRFRKVMPQESNIKMDYRMFKKQADFVDYRTLFEDSGWKHIAGTKSSGAQYFKRVSNDADEDIFSDIDSKAGRYKRLSDMYISLSACYLPIFAALVMTNAIDAGAFLNPKQLYLTPGLWEKEGAAFWGSFLFETPFAFFRGVTWAVFPVLIVLFLIFSYKAQQQYKNMKKR</sequence>
<reference evidence="2 3" key="1">
    <citation type="submission" date="2024-11" db="EMBL/GenBank/DDBJ databases">
        <authorList>
            <person name="Lucas J.A."/>
        </authorList>
    </citation>
    <scope>NUCLEOTIDE SEQUENCE [LARGE SCALE GENOMIC DNA]</scope>
    <source>
        <strain evidence="2 3">Z 5.4</strain>
    </source>
</reference>
<feature type="transmembrane region" description="Helical" evidence="1">
    <location>
        <begin position="171"/>
        <end position="195"/>
    </location>
</feature>
<dbReference type="RefSeq" id="WP_406579582.1">
    <property type="nucleotide sequence ID" value="NZ_JBJHQH010000003.1"/>
</dbReference>
<keyword evidence="3" id="KW-1185">Reference proteome</keyword>
<evidence type="ECO:0000313" key="3">
    <source>
        <dbReference type="Proteomes" id="UP001623041"/>
    </source>
</evidence>
<dbReference type="Pfam" id="PF11193">
    <property type="entry name" value="DUF2812"/>
    <property type="match status" value="1"/>
</dbReference>
<keyword evidence="1" id="KW-0812">Transmembrane</keyword>
<dbReference type="InterPro" id="IPR021359">
    <property type="entry name" value="DUF2812"/>
</dbReference>
<dbReference type="Proteomes" id="UP001623041">
    <property type="component" value="Unassembled WGS sequence"/>
</dbReference>
<feature type="transmembrane region" description="Helical" evidence="1">
    <location>
        <begin position="114"/>
        <end position="135"/>
    </location>
</feature>
<comment type="caution">
    <text evidence="2">The sequence shown here is derived from an EMBL/GenBank/DDBJ whole genome shotgun (WGS) entry which is preliminary data.</text>
</comment>
<keyword evidence="1" id="KW-0472">Membrane</keyword>
<dbReference type="EMBL" id="JBJHQH010000003">
    <property type="protein sequence ID" value="MFK9090895.1"/>
    <property type="molecule type" value="Genomic_DNA"/>
</dbReference>
<evidence type="ECO:0000256" key="1">
    <source>
        <dbReference type="SAM" id="Phobius"/>
    </source>
</evidence>
<organism evidence="2 3">
    <name type="scientific">Bacillus salipaludis</name>
    <dbReference type="NCBI Taxonomy" id="2547811"/>
    <lineage>
        <taxon>Bacteria</taxon>
        <taxon>Bacillati</taxon>
        <taxon>Bacillota</taxon>
        <taxon>Bacilli</taxon>
        <taxon>Bacillales</taxon>
        <taxon>Bacillaceae</taxon>
        <taxon>Bacillus</taxon>
    </lineage>
</organism>
<keyword evidence="1" id="KW-1133">Transmembrane helix</keyword>
<gene>
    <name evidence="2" type="ORF">ACJEBI_05295</name>
</gene>
<protein>
    <submittedName>
        <fullName evidence="2">DUF2812 domain-containing protein</fullName>
    </submittedName>
</protein>
<evidence type="ECO:0000313" key="2">
    <source>
        <dbReference type="EMBL" id="MFK9090895.1"/>
    </source>
</evidence>
<proteinExistence type="predicted"/>
<accession>A0ABW8RBR6</accession>